<evidence type="ECO:0000313" key="2">
    <source>
        <dbReference type="Proteomes" id="UP000215914"/>
    </source>
</evidence>
<keyword evidence="2" id="KW-1185">Reference proteome</keyword>
<name>A0A9K3NEA6_HELAN</name>
<protein>
    <submittedName>
        <fullName evidence="1">Uncharacterized protein</fullName>
    </submittedName>
</protein>
<proteinExistence type="predicted"/>
<organism evidence="1 2">
    <name type="scientific">Helianthus annuus</name>
    <name type="common">Common sunflower</name>
    <dbReference type="NCBI Taxonomy" id="4232"/>
    <lineage>
        <taxon>Eukaryota</taxon>
        <taxon>Viridiplantae</taxon>
        <taxon>Streptophyta</taxon>
        <taxon>Embryophyta</taxon>
        <taxon>Tracheophyta</taxon>
        <taxon>Spermatophyta</taxon>
        <taxon>Magnoliopsida</taxon>
        <taxon>eudicotyledons</taxon>
        <taxon>Gunneridae</taxon>
        <taxon>Pentapetalae</taxon>
        <taxon>asterids</taxon>
        <taxon>campanulids</taxon>
        <taxon>Asterales</taxon>
        <taxon>Asteraceae</taxon>
        <taxon>Asteroideae</taxon>
        <taxon>Heliantheae alliance</taxon>
        <taxon>Heliantheae</taxon>
        <taxon>Helianthus</taxon>
    </lineage>
</organism>
<dbReference type="AlphaFoldDB" id="A0A9K3NEA6"/>
<dbReference type="Proteomes" id="UP000215914">
    <property type="component" value="Unassembled WGS sequence"/>
</dbReference>
<dbReference type="EMBL" id="MNCJ02000323">
    <property type="protein sequence ID" value="KAF5797121.1"/>
    <property type="molecule type" value="Genomic_DNA"/>
</dbReference>
<comment type="caution">
    <text evidence="1">The sequence shown here is derived from an EMBL/GenBank/DDBJ whole genome shotgun (WGS) entry which is preliminary data.</text>
</comment>
<reference evidence="1" key="2">
    <citation type="submission" date="2020-06" db="EMBL/GenBank/DDBJ databases">
        <title>Helianthus annuus Genome sequencing and assembly Release 2.</title>
        <authorList>
            <person name="Gouzy J."/>
            <person name="Langlade N."/>
            <person name="Munos S."/>
        </authorList>
    </citation>
    <scope>NUCLEOTIDE SEQUENCE</scope>
    <source>
        <tissue evidence="1">Leaves</tissue>
    </source>
</reference>
<reference evidence="1" key="1">
    <citation type="journal article" date="2017" name="Nature">
        <title>The sunflower genome provides insights into oil metabolism, flowering and Asterid evolution.</title>
        <authorList>
            <person name="Badouin H."/>
            <person name="Gouzy J."/>
            <person name="Grassa C.J."/>
            <person name="Murat F."/>
            <person name="Staton S.E."/>
            <person name="Cottret L."/>
            <person name="Lelandais-Briere C."/>
            <person name="Owens G.L."/>
            <person name="Carrere S."/>
            <person name="Mayjonade B."/>
            <person name="Legrand L."/>
            <person name="Gill N."/>
            <person name="Kane N.C."/>
            <person name="Bowers J.E."/>
            <person name="Hubner S."/>
            <person name="Bellec A."/>
            <person name="Berard A."/>
            <person name="Berges H."/>
            <person name="Blanchet N."/>
            <person name="Boniface M.C."/>
            <person name="Brunel D."/>
            <person name="Catrice O."/>
            <person name="Chaidir N."/>
            <person name="Claudel C."/>
            <person name="Donnadieu C."/>
            <person name="Faraut T."/>
            <person name="Fievet G."/>
            <person name="Helmstetter N."/>
            <person name="King M."/>
            <person name="Knapp S.J."/>
            <person name="Lai Z."/>
            <person name="Le Paslier M.C."/>
            <person name="Lippi Y."/>
            <person name="Lorenzon L."/>
            <person name="Mandel J.R."/>
            <person name="Marage G."/>
            <person name="Marchand G."/>
            <person name="Marquand E."/>
            <person name="Bret-Mestries E."/>
            <person name="Morien E."/>
            <person name="Nambeesan S."/>
            <person name="Nguyen T."/>
            <person name="Pegot-Espagnet P."/>
            <person name="Pouilly N."/>
            <person name="Raftis F."/>
            <person name="Sallet E."/>
            <person name="Schiex T."/>
            <person name="Thomas J."/>
            <person name="Vandecasteele C."/>
            <person name="Vares D."/>
            <person name="Vear F."/>
            <person name="Vautrin S."/>
            <person name="Crespi M."/>
            <person name="Mangin B."/>
            <person name="Burke J.M."/>
            <person name="Salse J."/>
            <person name="Munos S."/>
            <person name="Vincourt P."/>
            <person name="Rieseberg L.H."/>
            <person name="Langlade N.B."/>
        </authorList>
    </citation>
    <scope>NUCLEOTIDE SEQUENCE</scope>
    <source>
        <tissue evidence="1">Leaves</tissue>
    </source>
</reference>
<dbReference type="Gramene" id="mRNA:HanXRQr2_Chr08g0359961">
    <property type="protein sequence ID" value="CDS:HanXRQr2_Chr08g0359961.1"/>
    <property type="gene ID" value="HanXRQr2_Chr08g0359961"/>
</dbReference>
<sequence>MSRLIIHTTSTRCIASSTLVHLGNDRVAHVLKLLHLVFKLISFGELVAVQPCDRLIDSILDLLLVTGA</sequence>
<evidence type="ECO:0000313" key="1">
    <source>
        <dbReference type="EMBL" id="KAF5797121.1"/>
    </source>
</evidence>
<gene>
    <name evidence="1" type="ORF">HanXRQr2_Chr08g0359961</name>
</gene>
<accession>A0A9K3NEA6</accession>